<evidence type="ECO:0000313" key="2">
    <source>
        <dbReference type="EMBL" id="MBD2751363.1"/>
    </source>
</evidence>
<organism evidence="2 3">
    <name type="scientific">Spirosoma validum</name>
    <dbReference type="NCBI Taxonomy" id="2771355"/>
    <lineage>
        <taxon>Bacteria</taxon>
        <taxon>Pseudomonadati</taxon>
        <taxon>Bacteroidota</taxon>
        <taxon>Cytophagia</taxon>
        <taxon>Cytophagales</taxon>
        <taxon>Cytophagaceae</taxon>
        <taxon>Spirosoma</taxon>
    </lineage>
</organism>
<reference evidence="2" key="1">
    <citation type="submission" date="2020-09" db="EMBL/GenBank/DDBJ databases">
        <authorList>
            <person name="Kim M.K."/>
        </authorList>
    </citation>
    <scope>NUCLEOTIDE SEQUENCE</scope>
    <source>
        <strain evidence="2">BT704</strain>
    </source>
</reference>
<evidence type="ECO:0000256" key="1">
    <source>
        <dbReference type="SAM" id="SignalP"/>
    </source>
</evidence>
<comment type="caution">
    <text evidence="2">The sequence shown here is derived from an EMBL/GenBank/DDBJ whole genome shotgun (WGS) entry which is preliminary data.</text>
</comment>
<protein>
    <submittedName>
        <fullName evidence="2">Uncharacterized protein</fullName>
    </submittedName>
</protein>
<dbReference type="AlphaFoldDB" id="A0A927AX40"/>
<accession>A0A927AX40</accession>
<gene>
    <name evidence="2" type="ORF">IC230_00550</name>
</gene>
<keyword evidence="3" id="KW-1185">Reference proteome</keyword>
<feature type="signal peptide" evidence="1">
    <location>
        <begin position="1"/>
        <end position="20"/>
    </location>
</feature>
<dbReference type="Proteomes" id="UP000653797">
    <property type="component" value="Unassembled WGS sequence"/>
</dbReference>
<feature type="chain" id="PRO_5037127777" evidence="1">
    <location>
        <begin position="21"/>
        <end position="380"/>
    </location>
</feature>
<proteinExistence type="predicted"/>
<sequence>MRKKVHTVMISLSLWVSALAVVAQTPGGDSLMTTDRFSEATASGSGRMQTTQRYQPDQVLIRRIPVQAGDSVSISTTILGKTQRGRQFWTSIAKVVTPGFVVGALETRKEKTSSLSESIPAGSTVFASTLAITPGVVNLVKKQSKSRAFIGIVAFDTAGQPVSRSITRLNKVARKGDQTLEAGYRVTQDGYVTVLGDRDPSIVCVGNSENPDNWIKFALHRTKAVSKEISPSDTIGSARLAAGGVDGLQLEPGNGGPQTNGLQMCIDWYWCNSDGCRYTGETYCEALNDGGGGVGIGYQGDPTMTAMGKCSQSLNIALERCFRSFATKMAAAAAMGEAVPAALTLIIESIVENYFCKESAYQDFDICTTEVRTGIPQPNN</sequence>
<dbReference type="EMBL" id="JACXAA010000001">
    <property type="protein sequence ID" value="MBD2751363.1"/>
    <property type="molecule type" value="Genomic_DNA"/>
</dbReference>
<dbReference type="RefSeq" id="WP_191037012.1">
    <property type="nucleotide sequence ID" value="NZ_JACXAA010000001.1"/>
</dbReference>
<name>A0A927AX40_9BACT</name>
<keyword evidence="1" id="KW-0732">Signal</keyword>
<evidence type="ECO:0000313" key="3">
    <source>
        <dbReference type="Proteomes" id="UP000653797"/>
    </source>
</evidence>